<accession>A0A9W6NJG3</accession>
<organism evidence="3 4">
    <name type="scientific">Dactylosporangium matsuzakiense</name>
    <dbReference type="NCBI Taxonomy" id="53360"/>
    <lineage>
        <taxon>Bacteria</taxon>
        <taxon>Bacillati</taxon>
        <taxon>Actinomycetota</taxon>
        <taxon>Actinomycetes</taxon>
        <taxon>Micromonosporales</taxon>
        <taxon>Micromonosporaceae</taxon>
        <taxon>Dactylosporangium</taxon>
    </lineage>
</organism>
<proteinExistence type="predicted"/>
<dbReference type="Proteomes" id="UP001143480">
    <property type="component" value="Unassembled WGS sequence"/>
</dbReference>
<dbReference type="InterPro" id="IPR036390">
    <property type="entry name" value="WH_DNA-bd_sf"/>
</dbReference>
<dbReference type="GO" id="GO:0003700">
    <property type="term" value="F:DNA-binding transcription factor activity"/>
    <property type="evidence" value="ECO:0007669"/>
    <property type="project" value="InterPro"/>
</dbReference>
<dbReference type="InterPro" id="IPR000835">
    <property type="entry name" value="HTH_MarR-typ"/>
</dbReference>
<reference evidence="3" key="2">
    <citation type="submission" date="2023-01" db="EMBL/GenBank/DDBJ databases">
        <authorList>
            <person name="Sun Q."/>
            <person name="Evtushenko L."/>
        </authorList>
    </citation>
    <scope>NUCLEOTIDE SEQUENCE</scope>
    <source>
        <strain evidence="3">VKM Ac-1321</strain>
    </source>
</reference>
<protein>
    <recommendedName>
        <fullName evidence="2">HTH marR-type domain-containing protein</fullName>
    </recommendedName>
</protein>
<evidence type="ECO:0000313" key="3">
    <source>
        <dbReference type="EMBL" id="GLK99904.1"/>
    </source>
</evidence>
<sequence>MTGSDDHVVRGYSHLAEAFVTASRVLVAVAARSLAVANTEITPAQHRALVIPAWRGPQRIADLAEPIEANICNGTRSRDRLQHRGLVRCDPGDRRAVRVALTPAGKHLAPQITAARSAKISHMLSVTPEHARGFMLTAMRAFTDGAGEVPNKAGRWAGTPIPTPVAPAQQGEHP</sequence>
<evidence type="ECO:0000313" key="4">
    <source>
        <dbReference type="Proteomes" id="UP001143480"/>
    </source>
</evidence>
<keyword evidence="4" id="KW-1185">Reference proteome</keyword>
<evidence type="ECO:0000256" key="1">
    <source>
        <dbReference type="SAM" id="MobiDB-lite"/>
    </source>
</evidence>
<dbReference type="AlphaFoldDB" id="A0A9W6NJG3"/>
<dbReference type="SMART" id="SM00347">
    <property type="entry name" value="HTH_MARR"/>
    <property type="match status" value="1"/>
</dbReference>
<feature type="region of interest" description="Disordered" evidence="1">
    <location>
        <begin position="155"/>
        <end position="174"/>
    </location>
</feature>
<dbReference type="SUPFAM" id="SSF46785">
    <property type="entry name" value="Winged helix' DNA-binding domain"/>
    <property type="match status" value="1"/>
</dbReference>
<reference evidence="3" key="1">
    <citation type="journal article" date="2014" name="Int. J. Syst. Evol. Microbiol.">
        <title>Complete genome sequence of Corynebacterium casei LMG S-19264T (=DSM 44701T), isolated from a smear-ripened cheese.</title>
        <authorList>
            <consortium name="US DOE Joint Genome Institute (JGI-PGF)"/>
            <person name="Walter F."/>
            <person name="Albersmeier A."/>
            <person name="Kalinowski J."/>
            <person name="Ruckert C."/>
        </authorList>
    </citation>
    <scope>NUCLEOTIDE SEQUENCE</scope>
    <source>
        <strain evidence="3">VKM Ac-1321</strain>
    </source>
</reference>
<gene>
    <name evidence="3" type="ORF">GCM10017581_016450</name>
</gene>
<dbReference type="RefSeq" id="WP_261959796.1">
    <property type="nucleotide sequence ID" value="NZ_BAAAXA010000001.1"/>
</dbReference>
<name>A0A9W6NJG3_9ACTN</name>
<evidence type="ECO:0000259" key="2">
    <source>
        <dbReference type="SMART" id="SM00347"/>
    </source>
</evidence>
<dbReference type="EMBL" id="BSFP01000005">
    <property type="protein sequence ID" value="GLK99904.1"/>
    <property type="molecule type" value="Genomic_DNA"/>
</dbReference>
<dbReference type="Gene3D" id="1.10.10.10">
    <property type="entry name" value="Winged helix-like DNA-binding domain superfamily/Winged helix DNA-binding domain"/>
    <property type="match status" value="1"/>
</dbReference>
<feature type="domain" description="HTH marR-type" evidence="2">
    <location>
        <begin position="34"/>
        <end position="132"/>
    </location>
</feature>
<comment type="caution">
    <text evidence="3">The sequence shown here is derived from an EMBL/GenBank/DDBJ whole genome shotgun (WGS) entry which is preliminary data.</text>
</comment>
<dbReference type="InterPro" id="IPR036388">
    <property type="entry name" value="WH-like_DNA-bd_sf"/>
</dbReference>